<keyword evidence="1" id="KW-1133">Transmembrane helix</keyword>
<feature type="domain" description="Glycosyltransferase 2-like" evidence="2">
    <location>
        <begin position="89"/>
        <end position="182"/>
    </location>
</feature>
<dbReference type="RefSeq" id="WP_092870087.1">
    <property type="nucleotide sequence ID" value="NZ_FOJY01000002.1"/>
</dbReference>
<organism evidence="3 4">
    <name type="scientific">Acetitomaculum ruminis DSM 5522</name>
    <dbReference type="NCBI Taxonomy" id="1120918"/>
    <lineage>
        <taxon>Bacteria</taxon>
        <taxon>Bacillati</taxon>
        <taxon>Bacillota</taxon>
        <taxon>Clostridia</taxon>
        <taxon>Lachnospirales</taxon>
        <taxon>Lachnospiraceae</taxon>
        <taxon>Acetitomaculum</taxon>
    </lineage>
</organism>
<proteinExistence type="predicted"/>
<gene>
    <name evidence="3" type="ORF">SAMN05216249_10287</name>
</gene>
<accession>A0A1I0VP85</accession>
<dbReference type="OrthoDB" id="9785185at2"/>
<keyword evidence="1" id="KW-0472">Membrane</keyword>
<evidence type="ECO:0000313" key="4">
    <source>
        <dbReference type="Proteomes" id="UP000198838"/>
    </source>
</evidence>
<dbReference type="STRING" id="1120918.SAMN05216249_10287"/>
<sequence>MSRFLVSVIMPNYNGEKYIKMAIDSVLDQTLKGDIQLIVIDDCSIDKSVDVIMQLMDARDANRKEFFIKNDTVDEYYKYSCFEIFNGDYVRNIIVLESRKNFGVARSRNLGFEIAFGSFIALLDSDDYWDLNKLEIQLKAFEDKECVICGSSRELINEDGSRTGKIISMPPKVTRKMLLYTNSIPCSSVVLRSSVTKEYKMTNDNLHEDYIMWLNILEDYPYAIGIDKPLLKSRLSIGGKSRNKFRSAKMQYGAYRHIGLNSLTSLYYLFFYIINGIFKYRR</sequence>
<evidence type="ECO:0000313" key="3">
    <source>
        <dbReference type="EMBL" id="SFA77446.1"/>
    </source>
</evidence>
<dbReference type="SUPFAM" id="SSF53448">
    <property type="entry name" value="Nucleotide-diphospho-sugar transferases"/>
    <property type="match status" value="1"/>
</dbReference>
<protein>
    <submittedName>
        <fullName evidence="3">Teichuronic acid biosynthesis glycosyltransferase TuaG</fullName>
    </submittedName>
</protein>
<dbReference type="GO" id="GO:0016758">
    <property type="term" value="F:hexosyltransferase activity"/>
    <property type="evidence" value="ECO:0007669"/>
    <property type="project" value="UniProtKB-ARBA"/>
</dbReference>
<dbReference type="AlphaFoldDB" id="A0A1I0VP85"/>
<dbReference type="PANTHER" id="PTHR22916">
    <property type="entry name" value="GLYCOSYLTRANSFERASE"/>
    <property type="match status" value="1"/>
</dbReference>
<keyword evidence="1" id="KW-0812">Transmembrane</keyword>
<dbReference type="EMBL" id="FOJY01000002">
    <property type="protein sequence ID" value="SFA77446.1"/>
    <property type="molecule type" value="Genomic_DNA"/>
</dbReference>
<dbReference type="Pfam" id="PF00535">
    <property type="entry name" value="Glycos_transf_2"/>
    <property type="match status" value="2"/>
</dbReference>
<evidence type="ECO:0000259" key="2">
    <source>
        <dbReference type="Pfam" id="PF00535"/>
    </source>
</evidence>
<dbReference type="PANTHER" id="PTHR22916:SF3">
    <property type="entry name" value="UDP-GLCNAC:BETAGAL BETA-1,3-N-ACETYLGLUCOSAMINYLTRANSFERASE-LIKE PROTEIN 1"/>
    <property type="match status" value="1"/>
</dbReference>
<keyword evidence="4" id="KW-1185">Reference proteome</keyword>
<dbReference type="Proteomes" id="UP000198838">
    <property type="component" value="Unassembled WGS sequence"/>
</dbReference>
<reference evidence="3 4" key="1">
    <citation type="submission" date="2016-10" db="EMBL/GenBank/DDBJ databases">
        <authorList>
            <person name="de Groot N.N."/>
        </authorList>
    </citation>
    <scope>NUCLEOTIDE SEQUENCE [LARGE SCALE GENOMIC DNA]</scope>
    <source>
        <strain evidence="3 4">DSM 5522</strain>
    </source>
</reference>
<dbReference type="InterPro" id="IPR001173">
    <property type="entry name" value="Glyco_trans_2-like"/>
</dbReference>
<feature type="transmembrane region" description="Helical" evidence="1">
    <location>
        <begin position="258"/>
        <end position="278"/>
    </location>
</feature>
<evidence type="ECO:0000256" key="1">
    <source>
        <dbReference type="SAM" id="Phobius"/>
    </source>
</evidence>
<dbReference type="Gene3D" id="3.90.550.10">
    <property type="entry name" value="Spore Coat Polysaccharide Biosynthesis Protein SpsA, Chain A"/>
    <property type="match status" value="1"/>
</dbReference>
<feature type="domain" description="Glycosyltransferase 2-like" evidence="2">
    <location>
        <begin position="7"/>
        <end position="59"/>
    </location>
</feature>
<name>A0A1I0VP85_9FIRM</name>
<dbReference type="InterPro" id="IPR029044">
    <property type="entry name" value="Nucleotide-diphossugar_trans"/>
</dbReference>
<keyword evidence="3" id="KW-0808">Transferase</keyword>